<comment type="function">
    <text evidence="10">Regulates arginine biosynthesis genes.</text>
</comment>
<dbReference type="GO" id="GO:0003700">
    <property type="term" value="F:DNA-binding transcription factor activity"/>
    <property type="evidence" value="ECO:0007669"/>
    <property type="project" value="UniProtKB-UniRule"/>
</dbReference>
<comment type="pathway">
    <text evidence="2 10">Amino-acid biosynthesis; L-arginine biosynthesis [regulation].</text>
</comment>
<evidence type="ECO:0000256" key="1">
    <source>
        <dbReference type="ARBA" id="ARBA00004496"/>
    </source>
</evidence>
<feature type="domain" description="Arginine repressor C-terminal" evidence="13">
    <location>
        <begin position="103"/>
        <end position="165"/>
    </location>
</feature>
<comment type="subcellular location">
    <subcellularLocation>
        <location evidence="1 10">Cytoplasm</location>
    </subcellularLocation>
</comment>
<evidence type="ECO:0000256" key="11">
    <source>
        <dbReference type="SAM" id="MobiDB-lite"/>
    </source>
</evidence>
<evidence type="ECO:0000313" key="16">
    <source>
        <dbReference type="Proteomes" id="UP000256899"/>
    </source>
</evidence>
<dbReference type="Proteomes" id="UP000256999">
    <property type="component" value="Unassembled WGS sequence"/>
</dbReference>
<proteinExistence type="inferred from homology"/>
<keyword evidence="6 10" id="KW-0055">Arginine biosynthesis</keyword>
<organism evidence="14 16">
    <name type="scientific">Thalassotalea euphylliae</name>
    <dbReference type="NCBI Taxonomy" id="1655234"/>
    <lineage>
        <taxon>Bacteria</taxon>
        <taxon>Pseudomonadati</taxon>
        <taxon>Pseudomonadota</taxon>
        <taxon>Gammaproteobacteria</taxon>
        <taxon>Alteromonadales</taxon>
        <taxon>Colwelliaceae</taxon>
        <taxon>Thalassotalea</taxon>
    </lineage>
</organism>
<protein>
    <recommendedName>
        <fullName evidence="4 10">Arginine repressor</fullName>
    </recommendedName>
</protein>
<dbReference type="GO" id="GO:0034618">
    <property type="term" value="F:arginine binding"/>
    <property type="evidence" value="ECO:0007669"/>
    <property type="project" value="InterPro"/>
</dbReference>
<sequence>MTQSKSTPAKPVTAKQLHGKQKEEQQLLQVFKSLIKQGTYRSQEELAFALAQQGYEHVSQSKVSRMLAKLGAVKTRNSQNEICYNLPDALIIPKTKHPIETIALDLKHNNYQIVLKTGTGGAPLMARVLDSLEESIGILATIAGDDTVLIIPEDISQIEAISQAIIDMLDIPTRRD</sequence>
<dbReference type="GO" id="GO:1900079">
    <property type="term" value="P:regulation of arginine biosynthetic process"/>
    <property type="evidence" value="ECO:0007669"/>
    <property type="project" value="UniProtKB-UniRule"/>
</dbReference>
<dbReference type="InterPro" id="IPR001669">
    <property type="entry name" value="Arg_repress"/>
</dbReference>
<dbReference type="EMBL" id="QUOV01000001">
    <property type="protein sequence ID" value="REL36340.1"/>
    <property type="molecule type" value="Genomic_DNA"/>
</dbReference>
<dbReference type="InterPro" id="IPR020900">
    <property type="entry name" value="Arg_repress_DNA-bd"/>
</dbReference>
<keyword evidence="10" id="KW-0678">Repressor</keyword>
<feature type="region of interest" description="Disordered" evidence="11">
    <location>
        <begin position="1"/>
        <end position="22"/>
    </location>
</feature>
<evidence type="ECO:0000256" key="10">
    <source>
        <dbReference type="HAMAP-Rule" id="MF_00173"/>
    </source>
</evidence>
<dbReference type="Gene3D" id="1.10.10.10">
    <property type="entry name" value="Winged helix-like DNA-binding domain superfamily/Winged helix DNA-binding domain"/>
    <property type="match status" value="1"/>
</dbReference>
<dbReference type="Gene3D" id="3.30.1360.40">
    <property type="match status" value="1"/>
</dbReference>
<evidence type="ECO:0000259" key="13">
    <source>
        <dbReference type="Pfam" id="PF02863"/>
    </source>
</evidence>
<dbReference type="UniPathway" id="UPA00068"/>
<dbReference type="Pfam" id="PF02863">
    <property type="entry name" value="Arg_repressor_C"/>
    <property type="match status" value="1"/>
</dbReference>
<evidence type="ECO:0000256" key="2">
    <source>
        <dbReference type="ARBA" id="ARBA00005040"/>
    </source>
</evidence>
<keyword evidence="9 10" id="KW-0804">Transcription</keyword>
<dbReference type="RefSeq" id="WP_116001008.1">
    <property type="nucleotide sequence ID" value="NZ_QUOT01000001.1"/>
</dbReference>
<evidence type="ECO:0000256" key="3">
    <source>
        <dbReference type="ARBA" id="ARBA00008316"/>
    </source>
</evidence>
<gene>
    <name evidence="10" type="primary">argR</name>
    <name evidence="15" type="ORF">DXX92_14010</name>
    <name evidence="14" type="ORF">DXX94_16465</name>
</gene>
<reference evidence="14" key="2">
    <citation type="submission" date="2018-08" db="EMBL/GenBank/DDBJ databases">
        <authorList>
            <person name="Ferrada E.E."/>
            <person name="Latorre B.A."/>
        </authorList>
    </citation>
    <scope>NUCLEOTIDE SEQUENCE</scope>
    <source>
        <strain evidence="14">H3</strain>
    </source>
</reference>
<evidence type="ECO:0000256" key="8">
    <source>
        <dbReference type="ARBA" id="ARBA00023125"/>
    </source>
</evidence>
<dbReference type="InterPro" id="IPR036251">
    <property type="entry name" value="Arg_repress_C_sf"/>
</dbReference>
<keyword evidence="8 10" id="KW-0238">DNA-binding</keyword>
<keyword evidence="5 10" id="KW-0963">Cytoplasm</keyword>
<dbReference type="InterPro" id="IPR020899">
    <property type="entry name" value="Arg_repress_C"/>
</dbReference>
<dbReference type="PANTHER" id="PTHR34471">
    <property type="entry name" value="ARGININE REPRESSOR"/>
    <property type="match status" value="1"/>
</dbReference>
<accession>A0A3E0U5A1</accession>
<dbReference type="SUPFAM" id="SSF55252">
    <property type="entry name" value="C-terminal domain of arginine repressor"/>
    <property type="match status" value="1"/>
</dbReference>
<dbReference type="InterPro" id="IPR036390">
    <property type="entry name" value="WH_DNA-bd_sf"/>
</dbReference>
<name>A0A3E0U5A1_9GAMM</name>
<evidence type="ECO:0000256" key="9">
    <source>
        <dbReference type="ARBA" id="ARBA00023163"/>
    </source>
</evidence>
<dbReference type="GO" id="GO:0005737">
    <property type="term" value="C:cytoplasm"/>
    <property type="evidence" value="ECO:0007669"/>
    <property type="project" value="UniProtKB-SubCell"/>
</dbReference>
<dbReference type="PANTHER" id="PTHR34471:SF1">
    <property type="entry name" value="ARGININE REPRESSOR"/>
    <property type="match status" value="1"/>
</dbReference>
<keyword evidence="10" id="KW-0028">Amino-acid biosynthesis</keyword>
<keyword evidence="7 10" id="KW-0805">Transcription regulation</keyword>
<comment type="similarity">
    <text evidence="3 10">Belongs to the ArgR family.</text>
</comment>
<dbReference type="GO" id="GO:0003677">
    <property type="term" value="F:DNA binding"/>
    <property type="evidence" value="ECO:0007669"/>
    <property type="project" value="UniProtKB-KW"/>
</dbReference>
<dbReference type="HAMAP" id="MF_00173">
    <property type="entry name" value="Arg_repressor"/>
    <property type="match status" value="1"/>
</dbReference>
<evidence type="ECO:0000313" key="15">
    <source>
        <dbReference type="EMBL" id="REL36340.1"/>
    </source>
</evidence>
<feature type="domain" description="Arginine repressor DNA-binding" evidence="12">
    <location>
        <begin position="25"/>
        <end position="88"/>
    </location>
</feature>
<dbReference type="InterPro" id="IPR036388">
    <property type="entry name" value="WH-like_DNA-bd_sf"/>
</dbReference>
<dbReference type="Pfam" id="PF01316">
    <property type="entry name" value="Arg_repressor"/>
    <property type="match status" value="1"/>
</dbReference>
<dbReference type="SUPFAM" id="SSF46785">
    <property type="entry name" value="Winged helix' DNA-binding domain"/>
    <property type="match status" value="1"/>
</dbReference>
<dbReference type="EMBL" id="QUOT01000001">
    <property type="protein sequence ID" value="REL32181.1"/>
    <property type="molecule type" value="Genomic_DNA"/>
</dbReference>
<evidence type="ECO:0000256" key="7">
    <source>
        <dbReference type="ARBA" id="ARBA00023015"/>
    </source>
</evidence>
<evidence type="ECO:0000313" key="17">
    <source>
        <dbReference type="Proteomes" id="UP000256999"/>
    </source>
</evidence>
<dbReference type="GO" id="GO:0006526">
    <property type="term" value="P:L-arginine biosynthetic process"/>
    <property type="evidence" value="ECO:0007669"/>
    <property type="project" value="UniProtKB-UniPathway"/>
</dbReference>
<dbReference type="GO" id="GO:0051259">
    <property type="term" value="P:protein complex oligomerization"/>
    <property type="evidence" value="ECO:0007669"/>
    <property type="project" value="InterPro"/>
</dbReference>
<dbReference type="Proteomes" id="UP000256899">
    <property type="component" value="Unassembled WGS sequence"/>
</dbReference>
<keyword evidence="16" id="KW-1185">Reference proteome</keyword>
<dbReference type="AlphaFoldDB" id="A0A3E0U5A1"/>
<evidence type="ECO:0000256" key="5">
    <source>
        <dbReference type="ARBA" id="ARBA00022490"/>
    </source>
</evidence>
<evidence type="ECO:0000313" key="14">
    <source>
        <dbReference type="EMBL" id="REL32181.1"/>
    </source>
</evidence>
<reference evidence="16 17" key="1">
    <citation type="submission" date="2018-08" db="EMBL/GenBank/DDBJ databases">
        <title>Thalassotalea euphylliae genome.</title>
        <authorList>
            <person name="Summers S."/>
            <person name="Rice S.A."/>
            <person name="Freckelton M.L."/>
            <person name="Nedved B.T."/>
            <person name="Hadfield M.G."/>
        </authorList>
    </citation>
    <scope>NUCLEOTIDE SEQUENCE [LARGE SCALE GENOMIC DNA]</scope>
    <source>
        <strain evidence="15 17">H2</strain>
        <strain evidence="16">H3</strain>
    </source>
</reference>
<dbReference type="PRINTS" id="PR01467">
    <property type="entry name" value="ARGREPRESSOR"/>
</dbReference>
<evidence type="ECO:0000256" key="4">
    <source>
        <dbReference type="ARBA" id="ARBA00021148"/>
    </source>
</evidence>
<comment type="caution">
    <text evidence="14">The sequence shown here is derived from an EMBL/GenBank/DDBJ whole genome shotgun (WGS) entry which is preliminary data.</text>
</comment>
<evidence type="ECO:0000259" key="12">
    <source>
        <dbReference type="Pfam" id="PF01316"/>
    </source>
</evidence>
<dbReference type="OrthoDB" id="7060358at2"/>
<evidence type="ECO:0000256" key="6">
    <source>
        <dbReference type="ARBA" id="ARBA00022571"/>
    </source>
</evidence>